<evidence type="ECO:0000259" key="5">
    <source>
        <dbReference type="Pfam" id="PF02784"/>
    </source>
</evidence>
<dbReference type="AlphaFoldDB" id="A0AA88Y2I1"/>
<comment type="caution">
    <text evidence="6">The sequence shown here is derived from an EMBL/GenBank/DDBJ whole genome shotgun (WGS) entry which is preliminary data.</text>
</comment>
<protein>
    <recommendedName>
        <fullName evidence="5">Orn/DAP/Arg decarboxylase 2 N-terminal domain-containing protein</fullName>
    </recommendedName>
</protein>
<evidence type="ECO:0000256" key="2">
    <source>
        <dbReference type="ARBA" id="ARBA00022793"/>
    </source>
</evidence>
<dbReference type="SUPFAM" id="SSF51419">
    <property type="entry name" value="PLP-binding barrel"/>
    <property type="match status" value="1"/>
</dbReference>
<dbReference type="PANTHER" id="PTHR43727:SF2">
    <property type="entry name" value="GROUP IV DECARBOXYLASE"/>
    <property type="match status" value="1"/>
</dbReference>
<comment type="cofactor">
    <cofactor evidence="1">
        <name>pyridoxal 5'-phosphate</name>
        <dbReference type="ChEBI" id="CHEBI:597326"/>
    </cofactor>
</comment>
<dbReference type="InterPro" id="IPR022644">
    <property type="entry name" value="De-COase2_N"/>
</dbReference>
<dbReference type="Proteomes" id="UP001186944">
    <property type="component" value="Unassembled WGS sequence"/>
</dbReference>
<accession>A0AA88Y2I1</accession>
<dbReference type="Gene3D" id="3.20.20.10">
    <property type="entry name" value="Alanine racemase"/>
    <property type="match status" value="1"/>
</dbReference>
<dbReference type="PROSITE" id="PS00879">
    <property type="entry name" value="ODR_DC_2_2"/>
    <property type="match status" value="1"/>
</dbReference>
<dbReference type="GO" id="GO:0009089">
    <property type="term" value="P:lysine biosynthetic process via diaminopimelate"/>
    <property type="evidence" value="ECO:0007669"/>
    <property type="project" value="TreeGrafter"/>
</dbReference>
<dbReference type="PRINTS" id="PR01179">
    <property type="entry name" value="ODADCRBXLASE"/>
</dbReference>
<feature type="domain" description="Orn/DAP/Arg decarboxylase 2 N-terminal" evidence="5">
    <location>
        <begin position="46"/>
        <end position="317"/>
    </location>
</feature>
<reference evidence="6" key="1">
    <citation type="submission" date="2019-08" db="EMBL/GenBank/DDBJ databases">
        <title>The improved chromosome-level genome for the pearl oyster Pinctada fucata martensii using PacBio sequencing and Hi-C.</title>
        <authorList>
            <person name="Zheng Z."/>
        </authorList>
    </citation>
    <scope>NUCLEOTIDE SEQUENCE</scope>
    <source>
        <strain evidence="6">ZZ-2019</strain>
        <tissue evidence="6">Adductor muscle</tissue>
    </source>
</reference>
<evidence type="ECO:0000256" key="1">
    <source>
        <dbReference type="ARBA" id="ARBA00001933"/>
    </source>
</evidence>
<keyword evidence="7" id="KW-1185">Reference proteome</keyword>
<evidence type="ECO:0000313" key="7">
    <source>
        <dbReference type="Proteomes" id="UP001186944"/>
    </source>
</evidence>
<dbReference type="PANTHER" id="PTHR43727">
    <property type="entry name" value="DIAMINOPIMELATE DECARBOXYLASE"/>
    <property type="match status" value="1"/>
</dbReference>
<evidence type="ECO:0000256" key="3">
    <source>
        <dbReference type="ARBA" id="ARBA00022898"/>
    </source>
</evidence>
<organism evidence="6 7">
    <name type="scientific">Pinctada imbricata</name>
    <name type="common">Atlantic pearl-oyster</name>
    <name type="synonym">Pinctada martensii</name>
    <dbReference type="NCBI Taxonomy" id="66713"/>
    <lineage>
        <taxon>Eukaryota</taxon>
        <taxon>Metazoa</taxon>
        <taxon>Spiralia</taxon>
        <taxon>Lophotrochozoa</taxon>
        <taxon>Mollusca</taxon>
        <taxon>Bivalvia</taxon>
        <taxon>Autobranchia</taxon>
        <taxon>Pteriomorphia</taxon>
        <taxon>Pterioida</taxon>
        <taxon>Pterioidea</taxon>
        <taxon>Pteriidae</taxon>
        <taxon>Pinctada</taxon>
    </lineage>
</organism>
<proteinExistence type="predicted"/>
<dbReference type="InterPro" id="IPR000183">
    <property type="entry name" value="Orn/DAP/Arg_de-COase"/>
</dbReference>
<dbReference type="Gene3D" id="2.40.37.10">
    <property type="entry name" value="Lyase, Ornithine Decarboxylase, Chain A, domain 1"/>
    <property type="match status" value="1"/>
</dbReference>
<gene>
    <name evidence="6" type="ORF">FSP39_003592</name>
</gene>
<dbReference type="Pfam" id="PF02784">
    <property type="entry name" value="Orn_Arg_deC_N"/>
    <property type="match status" value="1"/>
</dbReference>
<keyword evidence="2" id="KW-0210">Decarboxylase</keyword>
<sequence>MATYRLNNGFHFEDGNLFCEDIKVSSESIFIDLHVKSPFFVFSEAQILHNVKQYKDVLDQLNLKYILNYSMKANANPHIMRIFKESGLSLTLVSGMELRFALECGFNPKTLVFNGNGKLDEEIALALKHDVLLNIDSLFNMKQTLRICRKTGHKARLLLRINPGINPDVHRYVSTGQEGSKFGLFSEELQEVIEAASDSKEVEVVGLHCHLGSTIKKTEIIRNSVRVLKHIWKEMKEKGFCSLQYLNIGGGLGIDYHKLVHFECRLQQNQEEELAEIKDGLSHGKVQVPSARDLVESVVDLLEEDMTLVLEPGRSLIA</sequence>
<evidence type="ECO:0000313" key="6">
    <source>
        <dbReference type="EMBL" id="KAK3096818.1"/>
    </source>
</evidence>
<name>A0AA88Y2I1_PINIB</name>
<dbReference type="GO" id="GO:0008836">
    <property type="term" value="F:diaminopimelate decarboxylase activity"/>
    <property type="evidence" value="ECO:0007669"/>
    <property type="project" value="TreeGrafter"/>
</dbReference>
<dbReference type="EMBL" id="VSWD01000007">
    <property type="protein sequence ID" value="KAK3096818.1"/>
    <property type="molecule type" value="Genomic_DNA"/>
</dbReference>
<dbReference type="InterPro" id="IPR009006">
    <property type="entry name" value="Ala_racemase/Decarboxylase_C"/>
</dbReference>
<evidence type="ECO:0000256" key="4">
    <source>
        <dbReference type="ARBA" id="ARBA00023239"/>
    </source>
</evidence>
<dbReference type="InterPro" id="IPR029066">
    <property type="entry name" value="PLP-binding_barrel"/>
</dbReference>
<dbReference type="InterPro" id="IPR022657">
    <property type="entry name" value="De-COase2_CS"/>
</dbReference>
<keyword evidence="3" id="KW-0663">Pyridoxal phosphate</keyword>
<keyword evidence="4" id="KW-0456">Lyase</keyword>
<dbReference type="FunFam" id="3.20.20.10:FF:000003">
    <property type="entry name" value="Diaminopimelate decarboxylase"/>
    <property type="match status" value="1"/>
</dbReference>